<gene>
    <name evidence="2" type="ORF">DQL93_0615</name>
</gene>
<keyword evidence="1" id="KW-0472">Membrane</keyword>
<dbReference type="Proteomes" id="UP000274035">
    <property type="component" value="Segment"/>
</dbReference>
<keyword evidence="3" id="KW-1185">Reference proteome</keyword>
<feature type="transmembrane region" description="Helical" evidence="1">
    <location>
        <begin position="12"/>
        <end position="31"/>
    </location>
</feature>
<proteinExistence type="predicted"/>
<sequence>MRFYHDNLSQLMTVISLIFTFWAFGTLEVLIEQYKRAHLEIYITNLLETLTALLACATILLLMMLGFSY</sequence>
<organism evidence="2 3">
    <name type="scientific">Lactobacillus phage ViSo-2018a</name>
    <dbReference type="NCBI Taxonomy" id="2267607"/>
    <lineage>
        <taxon>Viruses</taxon>
        <taxon>Duplodnaviria</taxon>
        <taxon>Heunggongvirae</taxon>
        <taxon>Uroviricota</taxon>
        <taxon>Caudoviricetes</taxon>
        <taxon>Tybeckvirinae</taxon>
        <taxon>Lidleunavirus</taxon>
        <taxon>Lidleunavirus ViSo2018a</taxon>
    </lineage>
</organism>
<name>A0A3G6JH06_9CAUD</name>
<feature type="transmembrane region" description="Helical" evidence="1">
    <location>
        <begin position="43"/>
        <end position="67"/>
    </location>
</feature>
<dbReference type="EMBL" id="CP031026">
    <property type="protein sequence ID" value="AZA17302.1"/>
    <property type="molecule type" value="Genomic_DNA"/>
</dbReference>
<evidence type="ECO:0000313" key="2">
    <source>
        <dbReference type="EMBL" id="AZA17302.1"/>
    </source>
</evidence>
<keyword evidence="1" id="KW-1133">Transmembrane helix</keyword>
<accession>A0A3G6JH06</accession>
<protein>
    <submittedName>
        <fullName evidence="2">Uncharacterized protein</fullName>
    </submittedName>
</protein>
<keyword evidence="1" id="KW-0812">Transmembrane</keyword>
<evidence type="ECO:0000313" key="3">
    <source>
        <dbReference type="Proteomes" id="UP000274035"/>
    </source>
</evidence>
<reference evidence="2 3" key="1">
    <citation type="submission" date="2018-09" db="EMBL/GenBank/DDBJ databases">
        <authorList>
            <person name="Somerville V."/>
        </authorList>
    </citation>
    <scope>NUCLEOTIDE SEQUENCE [LARGE SCALE GENOMIC DNA]</scope>
</reference>
<evidence type="ECO:0000256" key="1">
    <source>
        <dbReference type="SAM" id="Phobius"/>
    </source>
</evidence>